<gene>
    <name evidence="1" type="ORF">BD410DRAFT_81991</name>
</gene>
<dbReference type="EMBL" id="ML170258">
    <property type="protein sequence ID" value="TDL15884.1"/>
    <property type="molecule type" value="Genomic_DNA"/>
</dbReference>
<name>A0A4Y7PK78_9AGAM</name>
<proteinExistence type="predicted"/>
<dbReference type="VEuPathDB" id="FungiDB:BD410DRAFT_81991"/>
<sequence>MWCIHDADASFVADILFACLLGIEGGRHRRTARTKRNSWVPFIYMGADDACSPLAN</sequence>
<keyword evidence="2" id="KW-1185">Reference proteome</keyword>
<organism evidence="1 2">
    <name type="scientific">Rickenella mellea</name>
    <dbReference type="NCBI Taxonomy" id="50990"/>
    <lineage>
        <taxon>Eukaryota</taxon>
        <taxon>Fungi</taxon>
        <taxon>Dikarya</taxon>
        <taxon>Basidiomycota</taxon>
        <taxon>Agaricomycotina</taxon>
        <taxon>Agaricomycetes</taxon>
        <taxon>Hymenochaetales</taxon>
        <taxon>Rickenellaceae</taxon>
        <taxon>Rickenella</taxon>
    </lineage>
</organism>
<dbReference type="Proteomes" id="UP000294933">
    <property type="component" value="Unassembled WGS sequence"/>
</dbReference>
<protein>
    <submittedName>
        <fullName evidence="1">Uncharacterized protein</fullName>
    </submittedName>
</protein>
<reference evidence="1 2" key="1">
    <citation type="submission" date="2018-06" db="EMBL/GenBank/DDBJ databases">
        <title>A transcriptomic atlas of mushroom development highlights an independent origin of complex multicellularity.</title>
        <authorList>
            <consortium name="DOE Joint Genome Institute"/>
            <person name="Krizsan K."/>
            <person name="Almasi E."/>
            <person name="Merenyi Z."/>
            <person name="Sahu N."/>
            <person name="Viragh M."/>
            <person name="Koszo T."/>
            <person name="Mondo S."/>
            <person name="Kiss B."/>
            <person name="Balint B."/>
            <person name="Kues U."/>
            <person name="Barry K."/>
            <person name="Hegedus J.C."/>
            <person name="Henrissat B."/>
            <person name="Johnson J."/>
            <person name="Lipzen A."/>
            <person name="Ohm R."/>
            <person name="Nagy I."/>
            <person name="Pangilinan J."/>
            <person name="Yan J."/>
            <person name="Xiong Y."/>
            <person name="Grigoriev I.V."/>
            <person name="Hibbett D.S."/>
            <person name="Nagy L.G."/>
        </authorList>
    </citation>
    <scope>NUCLEOTIDE SEQUENCE [LARGE SCALE GENOMIC DNA]</scope>
    <source>
        <strain evidence="1 2">SZMC22713</strain>
    </source>
</reference>
<evidence type="ECO:0000313" key="1">
    <source>
        <dbReference type="EMBL" id="TDL15884.1"/>
    </source>
</evidence>
<dbReference type="AlphaFoldDB" id="A0A4Y7PK78"/>
<evidence type="ECO:0000313" key="2">
    <source>
        <dbReference type="Proteomes" id="UP000294933"/>
    </source>
</evidence>
<accession>A0A4Y7PK78</accession>